<evidence type="ECO:0000313" key="2">
    <source>
        <dbReference type="Proteomes" id="UP000663846"/>
    </source>
</evidence>
<sequence length="383" mass="43792">MVSQDQSAYIINKYQIARCRLWFMTPPTAIRQRIVAQLTNSKTMIWALYLGAQIFQALIRDPYNEVVQTYIGWIDTLENKFAVESHRNPPLTEISDRILAQLELAYLKFTTVDIVSGYVTLRRALPGFLRLAAADKSLYMEHPNGNLVLSFPRALNSPRHELERFIIYDTATAFVLGVPPLVEYGYSNDFDCVSPGFEWIHGIPAALVEAISQINSWRAGSRAPPLDDWRILERHILAWQPQIRIPEHEESVTECVARLAVQESWRYVVLIYLYMGMCQVSSHDSRVQASIRQIIRLGETVTNLPIGIHMFTHCVMAGVAARLEKHRTLVRERLLSFKDTRVWLFRGPQFSQVLEHLWLGVGAGGGPVTWDDYVRSRCAVIPL</sequence>
<evidence type="ECO:0000313" key="1">
    <source>
        <dbReference type="EMBL" id="CAE6355520.1"/>
    </source>
</evidence>
<dbReference type="Proteomes" id="UP000663846">
    <property type="component" value="Unassembled WGS sequence"/>
</dbReference>
<name>A0A8H2WD58_9AGAM</name>
<accession>A0A8H2WD58</accession>
<reference evidence="1" key="1">
    <citation type="submission" date="2021-01" db="EMBL/GenBank/DDBJ databases">
        <authorList>
            <person name="Kaushik A."/>
        </authorList>
    </citation>
    <scope>NUCLEOTIDE SEQUENCE</scope>
    <source>
        <strain evidence="1">AG1-1C</strain>
    </source>
</reference>
<comment type="caution">
    <text evidence="1">The sequence shown here is derived from an EMBL/GenBank/DDBJ whole genome shotgun (WGS) entry which is preliminary data.</text>
</comment>
<dbReference type="InterPro" id="IPR021858">
    <property type="entry name" value="Fun_TF"/>
</dbReference>
<dbReference type="Pfam" id="PF11951">
    <property type="entry name" value="Fungal_trans_2"/>
    <property type="match status" value="1"/>
</dbReference>
<dbReference type="AlphaFoldDB" id="A0A8H2WD58"/>
<organism evidence="1 2">
    <name type="scientific">Rhizoctonia solani</name>
    <dbReference type="NCBI Taxonomy" id="456999"/>
    <lineage>
        <taxon>Eukaryota</taxon>
        <taxon>Fungi</taxon>
        <taxon>Dikarya</taxon>
        <taxon>Basidiomycota</taxon>
        <taxon>Agaricomycotina</taxon>
        <taxon>Agaricomycetes</taxon>
        <taxon>Cantharellales</taxon>
        <taxon>Ceratobasidiaceae</taxon>
        <taxon>Rhizoctonia</taxon>
    </lineage>
</organism>
<protein>
    <recommendedName>
        <fullName evidence="3">Fungal zn(2)-cys(6) binuclear cluster domain protein</fullName>
    </recommendedName>
</protein>
<dbReference type="EMBL" id="CAJMWS010000072">
    <property type="protein sequence ID" value="CAE6355520.1"/>
    <property type="molecule type" value="Genomic_DNA"/>
</dbReference>
<gene>
    <name evidence="1" type="ORF">RDB_LOCUS14441</name>
</gene>
<evidence type="ECO:0008006" key="3">
    <source>
        <dbReference type="Google" id="ProtNLM"/>
    </source>
</evidence>
<proteinExistence type="predicted"/>